<dbReference type="Gene3D" id="2.60.40.10">
    <property type="entry name" value="Immunoglobulins"/>
    <property type="match status" value="1"/>
</dbReference>
<proteinExistence type="predicted"/>
<feature type="region of interest" description="Disordered" evidence="1">
    <location>
        <begin position="369"/>
        <end position="390"/>
    </location>
</feature>
<evidence type="ECO:0000313" key="2">
    <source>
        <dbReference type="EMBL" id="MFC3153585.1"/>
    </source>
</evidence>
<dbReference type="EMBL" id="JBHRTL010000001">
    <property type="protein sequence ID" value="MFC3153585.1"/>
    <property type="molecule type" value="Genomic_DNA"/>
</dbReference>
<dbReference type="PROSITE" id="PS51257">
    <property type="entry name" value="PROKAR_LIPOPROTEIN"/>
    <property type="match status" value="1"/>
</dbReference>
<sequence length="602" mass="62784">MKMKLLTASVLAATLVGCGGDGDDVFDVPDTSGNGSSSSSSSAGPAENTPATFGNLAATMTNSTEDDLAGTVSVTDEDDGEDTVQALSDESTMYGTFSIDTEGSWVYSLDTSDTTIASLSGVDDSVVDAIEIQSADGTTANLEITITGGDTVVTTTQAARITDHMIDDAGELRYKFSEAISQGKLTVSFLKDADAVDESGSAKDAYIGLYGSSTSTSQALVDLRIQSDQYVIRGHDDIDVAIPFTPGEWTDVEMTWDASAASASETPLVTITINGTSVTTEPFSSAAGIASNVMDGVEAVIFKFGDDGAVIPHAAYHVDDVKVYSDLEGSTLAFEDDFESYEVGDLLDPDDNENSIYHSNSAEVTVANVASSGTGGPTGPESGPGAAGNKIAKISDNMIDDAGELRYRHDSTIPAGKLSVSFLKDDNAVTEDGSAKDAYIGLYGTSTSTSDAIVDLRIQGDKFAIRDQDDIDVTVPFTPGQWTEVEMTWDASAASDSVPPMVTITINGTSVTTEAFDSASSSLADVMNGVEAVIFKLGDNGSTIPNAAYHVDEIKLFSDLDGTTVAFEDDFEGYSVGDSLDLDDNPDLPYHGNTAEAVVAQE</sequence>
<dbReference type="RefSeq" id="WP_382413420.1">
    <property type="nucleotide sequence ID" value="NZ_AP031500.1"/>
</dbReference>
<accession>A0ABV7HI77</accession>
<evidence type="ECO:0000313" key="3">
    <source>
        <dbReference type="Proteomes" id="UP001595548"/>
    </source>
</evidence>
<evidence type="ECO:0000256" key="1">
    <source>
        <dbReference type="SAM" id="MobiDB-lite"/>
    </source>
</evidence>
<dbReference type="InterPro" id="IPR013783">
    <property type="entry name" value="Ig-like_fold"/>
</dbReference>
<keyword evidence="3" id="KW-1185">Reference proteome</keyword>
<dbReference type="NCBIfam" id="TIGR01965">
    <property type="entry name" value="VCBS_repeat"/>
    <property type="match status" value="1"/>
</dbReference>
<comment type="caution">
    <text evidence="2">The sequence shown here is derived from an EMBL/GenBank/DDBJ whole genome shotgun (WGS) entry which is preliminary data.</text>
</comment>
<dbReference type="InterPro" id="IPR010221">
    <property type="entry name" value="VCBS_dom"/>
</dbReference>
<feature type="region of interest" description="Disordered" evidence="1">
    <location>
        <begin position="26"/>
        <end position="50"/>
    </location>
</feature>
<name>A0ABV7HI77_9GAMM</name>
<organism evidence="2 3">
    <name type="scientific">Gilvimarinus japonicus</name>
    <dbReference type="NCBI Taxonomy" id="1796469"/>
    <lineage>
        <taxon>Bacteria</taxon>
        <taxon>Pseudomonadati</taxon>
        <taxon>Pseudomonadota</taxon>
        <taxon>Gammaproteobacteria</taxon>
        <taxon>Cellvibrionales</taxon>
        <taxon>Cellvibrionaceae</taxon>
        <taxon>Gilvimarinus</taxon>
    </lineage>
</organism>
<dbReference type="Proteomes" id="UP001595548">
    <property type="component" value="Unassembled WGS sequence"/>
</dbReference>
<protein>
    <submittedName>
        <fullName evidence="2">VCBS domain-containing protein</fullName>
    </submittedName>
</protein>
<reference evidence="3" key="1">
    <citation type="journal article" date="2019" name="Int. J. Syst. Evol. Microbiol.">
        <title>The Global Catalogue of Microorganisms (GCM) 10K type strain sequencing project: providing services to taxonomists for standard genome sequencing and annotation.</title>
        <authorList>
            <consortium name="The Broad Institute Genomics Platform"/>
            <consortium name="The Broad Institute Genome Sequencing Center for Infectious Disease"/>
            <person name="Wu L."/>
            <person name="Ma J."/>
        </authorList>
    </citation>
    <scope>NUCLEOTIDE SEQUENCE [LARGE SCALE GENOMIC DNA]</scope>
    <source>
        <strain evidence="3">KCTC 52141</strain>
    </source>
</reference>
<gene>
    <name evidence="2" type="ORF">ACFOEB_00080</name>
</gene>
<feature type="compositionally biased region" description="Low complexity" evidence="1">
    <location>
        <begin position="379"/>
        <end position="388"/>
    </location>
</feature>